<dbReference type="OrthoDB" id="9791538at2"/>
<dbReference type="InterPro" id="IPR052924">
    <property type="entry name" value="OsmC/Ohr_hydroprdx_reductase"/>
</dbReference>
<sequence>MSLEQISLLSFANQSQLNIKSSELQFSITQNDMKKNSNAHLEYLLAGFAACINMVGHQVADDLDMNLKSIQIEIKGTINTAKTQGLNVKDRSGFERIELVVKPVTSADLSTLKFWMDEIKERCPIYDNLLNSTPINLVVTKDYTQNVA</sequence>
<dbReference type="Proteomes" id="UP000199036">
    <property type="component" value="Unassembled WGS sequence"/>
</dbReference>
<dbReference type="InterPro" id="IPR015946">
    <property type="entry name" value="KH_dom-like_a/b"/>
</dbReference>
<protein>
    <submittedName>
        <fullName evidence="1">Uncharacterized OsmC-related protein</fullName>
    </submittedName>
</protein>
<dbReference type="Gene3D" id="3.30.300.20">
    <property type="match status" value="1"/>
</dbReference>
<dbReference type="EMBL" id="FOVI01000001">
    <property type="protein sequence ID" value="SFN12067.1"/>
    <property type="molecule type" value="Genomic_DNA"/>
</dbReference>
<dbReference type="PANTHER" id="PTHR35368:SF1">
    <property type="entry name" value="HYDROPEROXIDE REDUCTASE"/>
    <property type="match status" value="1"/>
</dbReference>
<evidence type="ECO:0000313" key="1">
    <source>
        <dbReference type="EMBL" id="SFN12067.1"/>
    </source>
</evidence>
<evidence type="ECO:0000313" key="2">
    <source>
        <dbReference type="Proteomes" id="UP000199036"/>
    </source>
</evidence>
<dbReference type="InterPro" id="IPR003718">
    <property type="entry name" value="OsmC/Ohr_fam"/>
</dbReference>
<proteinExistence type="predicted"/>
<dbReference type="SUPFAM" id="SSF82784">
    <property type="entry name" value="OsmC-like"/>
    <property type="match status" value="1"/>
</dbReference>
<dbReference type="AlphaFoldDB" id="A0A1I4WF74"/>
<name>A0A1I4WF74_9FLAO</name>
<reference evidence="2" key="1">
    <citation type="submission" date="2016-10" db="EMBL/GenBank/DDBJ databases">
        <authorList>
            <person name="Varghese N."/>
            <person name="Submissions S."/>
        </authorList>
    </citation>
    <scope>NUCLEOTIDE SEQUENCE [LARGE SCALE GENOMIC DNA]</scope>
    <source>
        <strain evidence="2">DS-12</strain>
    </source>
</reference>
<dbReference type="STRING" id="913024.SAMN05421741_101193"/>
<dbReference type="PANTHER" id="PTHR35368">
    <property type="entry name" value="HYDROPEROXIDE REDUCTASE"/>
    <property type="match status" value="1"/>
</dbReference>
<organism evidence="1 2">
    <name type="scientific">Paenimyroides ummariense</name>
    <dbReference type="NCBI Taxonomy" id="913024"/>
    <lineage>
        <taxon>Bacteria</taxon>
        <taxon>Pseudomonadati</taxon>
        <taxon>Bacteroidota</taxon>
        <taxon>Flavobacteriia</taxon>
        <taxon>Flavobacteriales</taxon>
        <taxon>Flavobacteriaceae</taxon>
        <taxon>Paenimyroides</taxon>
    </lineage>
</organism>
<dbReference type="RefSeq" id="WP_091517644.1">
    <property type="nucleotide sequence ID" value="NZ_FOVI01000001.1"/>
</dbReference>
<dbReference type="InterPro" id="IPR036102">
    <property type="entry name" value="OsmC/Ohrsf"/>
</dbReference>
<dbReference type="Pfam" id="PF02566">
    <property type="entry name" value="OsmC"/>
    <property type="match status" value="1"/>
</dbReference>
<accession>A0A1I4WF74</accession>
<gene>
    <name evidence="1" type="ORF">SAMN05421741_101193</name>
</gene>
<keyword evidence="2" id="KW-1185">Reference proteome</keyword>